<keyword evidence="25" id="KW-1185">Reference proteome</keyword>
<keyword evidence="6" id="KW-0963">Cytoplasm</keyword>
<keyword evidence="7" id="KW-0645">Protease</keyword>
<evidence type="ECO:0000256" key="4">
    <source>
        <dbReference type="ARBA" id="ARBA00004214"/>
    </source>
</evidence>
<dbReference type="EC" id="3.4.17.24" evidence="17"/>
<dbReference type="InterPro" id="IPR034286">
    <property type="entry name" value="M14_AGBL5-like"/>
</dbReference>
<evidence type="ECO:0000256" key="6">
    <source>
        <dbReference type="ARBA" id="ARBA00022490"/>
    </source>
</evidence>
<sequence>MNTLEYPSQITQTINGITFSSAFDSGNLKSVIEQDGKYILQISSDQGINGKITNYRTWFYFSVSVISEGINTFVISNMQNQMGLFKDGMQPVFRSSNSPQWDRIKQPCQYRLVSERQFEITFQHIFLNNETVYFAFFYPWSCQDNENFLQHCYSISQQIPNIYFDNSILSYSKEGRPINLITITNGSSEKLEEPLQGIFPITKPYVFNKPHIFISARVHPGEVPSSFVHNGLIKYLLTPNDPVAKAARDNYVWCFVPIINPDGVYRGHYRTDSLCQNLNRYYLSPSQEDHPTIYAIKEYLTRLHQTGRFLGYIDLHAHASQKGAFIYGNQLNQLSQQISNCIIPKLITLYSQIFDYDACNFTEKNMYAADKGDGLSKEGSGRVALHKICGIIHSYTLECNYNIGKLTNITYEESEDNSYKENNLDENIILGTLDTTKPISKFFTIEDYEQVGVGIVNAFLDYNLLNPRSKITESPFKTLANLKTYLAFNIIKYTNFRFEPYIKKILKYINNKEQIPRVLKAFYDYICSGQIQDYLEGNPENPTQKPLTRYEKAQEIKREKEKKQQQLQQQQQQQQEPLLQQQQTSQEFQQQEELSQQQEMLQQQESLQIPIKQQSCSNTDLDSQQNRDFSLNKAESEPQEQQQLKITENVKD</sequence>
<evidence type="ECO:0000256" key="19">
    <source>
        <dbReference type="ARBA" id="ARBA00032928"/>
    </source>
</evidence>
<dbReference type="PANTHER" id="PTHR12756">
    <property type="entry name" value="CYTOSOLIC CARBOXYPEPTIDASE"/>
    <property type="match status" value="1"/>
</dbReference>
<dbReference type="AlphaFoldDB" id="A0A8S1P1M7"/>
<evidence type="ECO:0000256" key="17">
    <source>
        <dbReference type="ARBA" id="ARBA00026108"/>
    </source>
</evidence>
<feature type="compositionally biased region" description="Basic and acidic residues" evidence="22">
    <location>
        <begin position="552"/>
        <end position="564"/>
    </location>
</feature>
<evidence type="ECO:0000256" key="22">
    <source>
        <dbReference type="SAM" id="MobiDB-lite"/>
    </source>
</evidence>
<protein>
    <recommendedName>
        <fullName evidence="14">Cytosolic carboxypeptidase-like protein 5</fullName>
        <ecNumber evidence="17">3.4.17.24</ecNumber>
    </recommendedName>
    <alternativeName>
        <fullName evidence="19">ATP/GTP-binding protein-like 5</fullName>
    </alternativeName>
    <alternativeName>
        <fullName evidence="18">Protein deglutamylase CCP5</fullName>
    </alternativeName>
</protein>
<evidence type="ECO:0000256" key="12">
    <source>
        <dbReference type="ARBA" id="ARBA00023212"/>
    </source>
</evidence>
<feature type="compositionally biased region" description="Polar residues" evidence="22">
    <location>
        <begin position="611"/>
        <end position="629"/>
    </location>
</feature>
<evidence type="ECO:0000256" key="10">
    <source>
        <dbReference type="ARBA" id="ARBA00022833"/>
    </source>
</evidence>
<keyword evidence="13" id="KW-0539">Nucleus</keyword>
<dbReference type="Pfam" id="PF18027">
    <property type="entry name" value="Pepdidase_M14_N"/>
    <property type="match status" value="1"/>
</dbReference>
<evidence type="ECO:0000313" key="25">
    <source>
        <dbReference type="Proteomes" id="UP000688137"/>
    </source>
</evidence>
<dbReference type="GO" id="GO:0030496">
    <property type="term" value="C:midbody"/>
    <property type="evidence" value="ECO:0007669"/>
    <property type="project" value="UniProtKB-SubCell"/>
</dbReference>
<dbReference type="EMBL" id="CAJJDM010000099">
    <property type="protein sequence ID" value="CAD8094504.1"/>
    <property type="molecule type" value="Genomic_DNA"/>
</dbReference>
<dbReference type="GO" id="GO:0006508">
    <property type="term" value="P:proteolysis"/>
    <property type="evidence" value="ECO:0007669"/>
    <property type="project" value="UniProtKB-KW"/>
</dbReference>
<dbReference type="Pfam" id="PF00246">
    <property type="entry name" value="Peptidase_M14"/>
    <property type="match status" value="1"/>
</dbReference>
<evidence type="ECO:0000256" key="3">
    <source>
        <dbReference type="ARBA" id="ARBA00004186"/>
    </source>
</evidence>
<gene>
    <name evidence="24" type="ORF">PPRIM_AZ9-3.1.T0960053</name>
</gene>
<dbReference type="GO" id="GO:0005634">
    <property type="term" value="C:nucleus"/>
    <property type="evidence" value="ECO:0007669"/>
    <property type="project" value="UniProtKB-SubCell"/>
</dbReference>
<name>A0A8S1P1M7_PARPR</name>
<evidence type="ECO:0000256" key="16">
    <source>
        <dbReference type="ARBA" id="ARBA00024627"/>
    </source>
</evidence>
<keyword evidence="10" id="KW-0862">Zinc</keyword>
<evidence type="ECO:0000313" key="24">
    <source>
        <dbReference type="EMBL" id="CAD8094504.1"/>
    </source>
</evidence>
<evidence type="ECO:0000256" key="7">
    <source>
        <dbReference type="ARBA" id="ARBA00022670"/>
    </source>
</evidence>
<evidence type="ECO:0000256" key="21">
    <source>
        <dbReference type="PROSITE-ProRule" id="PRU01379"/>
    </source>
</evidence>
<feature type="active site" description="Proton donor/acceptor" evidence="21">
    <location>
        <position position="398"/>
    </location>
</feature>
<dbReference type="GO" id="GO:0004181">
    <property type="term" value="F:metallocarboxypeptidase activity"/>
    <property type="evidence" value="ECO:0007669"/>
    <property type="project" value="InterPro"/>
</dbReference>
<dbReference type="InterPro" id="IPR040626">
    <property type="entry name" value="Pepdidase_M14_N"/>
</dbReference>
<evidence type="ECO:0000256" key="13">
    <source>
        <dbReference type="ARBA" id="ARBA00023242"/>
    </source>
</evidence>
<keyword evidence="11" id="KW-0482">Metalloprotease</keyword>
<comment type="subcellular location">
    <subcellularLocation>
        <location evidence="3">Cytoplasm</location>
        <location evidence="3">Cytoskeleton</location>
        <location evidence="3">Spindle</location>
    </subcellularLocation>
    <subcellularLocation>
        <location evidence="4">Midbody</location>
    </subcellularLocation>
    <subcellularLocation>
        <location evidence="2">Nucleus</location>
    </subcellularLocation>
</comment>
<feature type="domain" description="Peptidase M14" evidence="23">
    <location>
        <begin position="138"/>
        <end position="427"/>
    </location>
</feature>
<accession>A0A8S1P1M7</accession>
<dbReference type="GO" id="GO:0008270">
    <property type="term" value="F:zinc ion binding"/>
    <property type="evidence" value="ECO:0007669"/>
    <property type="project" value="InterPro"/>
</dbReference>
<evidence type="ECO:0000256" key="18">
    <source>
        <dbReference type="ARBA" id="ARBA00032753"/>
    </source>
</evidence>
<feature type="compositionally biased region" description="Low complexity" evidence="22">
    <location>
        <begin position="565"/>
        <end position="608"/>
    </location>
</feature>
<dbReference type="InterPro" id="IPR000834">
    <property type="entry name" value="Peptidase_M14"/>
</dbReference>
<proteinExistence type="inferred from homology"/>
<evidence type="ECO:0000256" key="14">
    <source>
        <dbReference type="ARBA" id="ARBA00024141"/>
    </source>
</evidence>
<comment type="catalytic activity">
    <reaction evidence="15">
        <text>C-terminal L-alpha-aminoacyl-L-glutamyl-L-glutamyl-[tubulin] + H2O = C-terminal L-alpha-aminoacyl-L-glutamyl-[tubulin] + L-glutamate</text>
        <dbReference type="Rhea" id="RHEA:63792"/>
        <dbReference type="Rhea" id="RHEA-COMP:16435"/>
        <dbReference type="Rhea" id="RHEA-COMP:16436"/>
        <dbReference type="ChEBI" id="CHEBI:15377"/>
        <dbReference type="ChEBI" id="CHEBI:29985"/>
        <dbReference type="ChEBI" id="CHEBI:149555"/>
        <dbReference type="ChEBI" id="CHEBI:149556"/>
        <dbReference type="EC" id="3.4.17.24"/>
    </reaction>
    <physiologicalReaction direction="left-to-right" evidence="15">
        <dbReference type="Rhea" id="RHEA:63793"/>
    </physiologicalReaction>
</comment>
<dbReference type="InterPro" id="IPR050821">
    <property type="entry name" value="Cytosolic_carboxypeptidase"/>
</dbReference>
<dbReference type="Proteomes" id="UP000688137">
    <property type="component" value="Unassembled WGS sequence"/>
</dbReference>
<dbReference type="PROSITE" id="PS52035">
    <property type="entry name" value="PEPTIDASE_M14"/>
    <property type="match status" value="1"/>
</dbReference>
<evidence type="ECO:0000256" key="1">
    <source>
        <dbReference type="ARBA" id="ARBA00001947"/>
    </source>
</evidence>
<evidence type="ECO:0000256" key="11">
    <source>
        <dbReference type="ARBA" id="ARBA00023049"/>
    </source>
</evidence>
<comment type="similarity">
    <text evidence="5 21">Belongs to the peptidase M14 family.</text>
</comment>
<evidence type="ECO:0000256" key="20">
    <source>
        <dbReference type="ARBA" id="ARBA00047714"/>
    </source>
</evidence>
<dbReference type="CDD" id="cd06236">
    <property type="entry name" value="M14_AGBL5_like"/>
    <property type="match status" value="1"/>
</dbReference>
<reference evidence="24" key="1">
    <citation type="submission" date="2021-01" db="EMBL/GenBank/DDBJ databases">
        <authorList>
            <consortium name="Genoscope - CEA"/>
            <person name="William W."/>
        </authorList>
    </citation>
    <scope>NUCLEOTIDE SEQUENCE</scope>
</reference>
<keyword evidence="8" id="KW-0479">Metal-binding</keyword>
<dbReference type="GO" id="GO:0005819">
    <property type="term" value="C:spindle"/>
    <property type="evidence" value="ECO:0007669"/>
    <property type="project" value="UniProtKB-SubCell"/>
</dbReference>
<feature type="region of interest" description="Disordered" evidence="22">
    <location>
        <begin position="552"/>
        <end position="652"/>
    </location>
</feature>
<evidence type="ECO:0000256" key="9">
    <source>
        <dbReference type="ARBA" id="ARBA00022801"/>
    </source>
</evidence>
<organism evidence="24 25">
    <name type="scientific">Paramecium primaurelia</name>
    <dbReference type="NCBI Taxonomy" id="5886"/>
    <lineage>
        <taxon>Eukaryota</taxon>
        <taxon>Sar</taxon>
        <taxon>Alveolata</taxon>
        <taxon>Ciliophora</taxon>
        <taxon>Intramacronucleata</taxon>
        <taxon>Oligohymenophorea</taxon>
        <taxon>Peniculida</taxon>
        <taxon>Parameciidae</taxon>
        <taxon>Paramecium</taxon>
    </lineage>
</organism>
<dbReference type="PANTHER" id="PTHR12756:SF12">
    <property type="entry name" value="CYTOSOLIC CARBOXYPEPTIDASE-LIKE PROTEIN 5"/>
    <property type="match status" value="1"/>
</dbReference>
<evidence type="ECO:0000256" key="15">
    <source>
        <dbReference type="ARBA" id="ARBA00024524"/>
    </source>
</evidence>
<comment type="catalytic activity">
    <reaction evidence="20">
        <text>gamma-L-glutamyl-L-glutamyl-[protein] + H2O = L-glutamyl-[protein] + L-glutamate</text>
        <dbReference type="Rhea" id="RHEA:60152"/>
        <dbReference type="Rhea" id="RHEA-COMP:10208"/>
        <dbReference type="Rhea" id="RHEA-COMP:15517"/>
        <dbReference type="ChEBI" id="CHEBI:15377"/>
        <dbReference type="ChEBI" id="CHEBI:29973"/>
        <dbReference type="ChEBI" id="CHEBI:29985"/>
        <dbReference type="ChEBI" id="CHEBI:143622"/>
    </reaction>
    <physiologicalReaction direction="left-to-right" evidence="20">
        <dbReference type="Rhea" id="RHEA:60153"/>
    </physiologicalReaction>
</comment>
<evidence type="ECO:0000256" key="5">
    <source>
        <dbReference type="ARBA" id="ARBA00005988"/>
    </source>
</evidence>
<evidence type="ECO:0000256" key="2">
    <source>
        <dbReference type="ARBA" id="ARBA00004123"/>
    </source>
</evidence>
<evidence type="ECO:0000259" key="23">
    <source>
        <dbReference type="PROSITE" id="PS52035"/>
    </source>
</evidence>
<keyword evidence="9" id="KW-0378">Hydrolase</keyword>
<evidence type="ECO:0000256" key="8">
    <source>
        <dbReference type="ARBA" id="ARBA00022723"/>
    </source>
</evidence>
<keyword evidence="12" id="KW-0206">Cytoskeleton</keyword>
<comment type="caution">
    <text evidence="24">The sequence shown here is derived from an EMBL/GenBank/DDBJ whole genome shotgun (WGS) entry which is preliminary data.</text>
</comment>
<comment type="cofactor">
    <cofactor evidence="1">
        <name>Zn(2+)</name>
        <dbReference type="ChEBI" id="CHEBI:29105"/>
    </cofactor>
</comment>
<comment type="catalytic activity">
    <reaction evidence="16">
        <text>C-terminal L-alpha-aminoacyl-L-glutamyl-[tubulin] + H2O = C-terminal L-alpha-aminoacyl-[tubulin] + L-glutamate</text>
        <dbReference type="Rhea" id="RHEA:63796"/>
        <dbReference type="Rhea" id="RHEA-COMP:16436"/>
        <dbReference type="Rhea" id="RHEA-COMP:16437"/>
        <dbReference type="ChEBI" id="CHEBI:15377"/>
        <dbReference type="ChEBI" id="CHEBI:29985"/>
        <dbReference type="ChEBI" id="CHEBI:90782"/>
        <dbReference type="ChEBI" id="CHEBI:149556"/>
        <dbReference type="EC" id="3.4.17.24"/>
    </reaction>
    <physiologicalReaction direction="left-to-right" evidence="16">
        <dbReference type="Rhea" id="RHEA:63797"/>
    </physiologicalReaction>
</comment>